<dbReference type="AlphaFoldDB" id="A0A699GW13"/>
<evidence type="ECO:0000259" key="1">
    <source>
        <dbReference type="Pfam" id="PF07727"/>
    </source>
</evidence>
<evidence type="ECO:0000313" key="2">
    <source>
        <dbReference type="EMBL" id="GEW67654.1"/>
    </source>
</evidence>
<dbReference type="PANTHER" id="PTHR11439">
    <property type="entry name" value="GAG-POL-RELATED RETROTRANSPOSON"/>
    <property type="match status" value="1"/>
</dbReference>
<reference evidence="2" key="1">
    <citation type="journal article" date="2019" name="Sci. Rep.">
        <title>Draft genome of Tanacetum cinerariifolium, the natural source of mosquito coil.</title>
        <authorList>
            <person name="Yamashiro T."/>
            <person name="Shiraishi A."/>
            <person name="Satake H."/>
            <person name="Nakayama K."/>
        </authorList>
    </citation>
    <scope>NUCLEOTIDE SEQUENCE</scope>
</reference>
<dbReference type="Pfam" id="PF07727">
    <property type="entry name" value="RVT_2"/>
    <property type="match status" value="1"/>
</dbReference>
<proteinExistence type="predicted"/>
<organism evidence="2">
    <name type="scientific">Tanacetum cinerariifolium</name>
    <name type="common">Dalmatian daisy</name>
    <name type="synonym">Chrysanthemum cinerariifolium</name>
    <dbReference type="NCBI Taxonomy" id="118510"/>
    <lineage>
        <taxon>Eukaryota</taxon>
        <taxon>Viridiplantae</taxon>
        <taxon>Streptophyta</taxon>
        <taxon>Embryophyta</taxon>
        <taxon>Tracheophyta</taxon>
        <taxon>Spermatophyta</taxon>
        <taxon>Magnoliopsida</taxon>
        <taxon>eudicotyledons</taxon>
        <taxon>Gunneridae</taxon>
        <taxon>Pentapetalae</taxon>
        <taxon>asterids</taxon>
        <taxon>campanulids</taxon>
        <taxon>Asterales</taxon>
        <taxon>Asteraceae</taxon>
        <taxon>Asteroideae</taxon>
        <taxon>Anthemideae</taxon>
        <taxon>Anthemidinae</taxon>
        <taxon>Tanacetum</taxon>
    </lineage>
</organism>
<comment type="caution">
    <text evidence="2">The sequence shown here is derived from an EMBL/GenBank/DDBJ whole genome shotgun (WGS) entry which is preliminary data.</text>
</comment>
<dbReference type="PANTHER" id="PTHR11439:SF524">
    <property type="entry name" value="RNA-DIRECTED DNA POLYMERASE, PROTEIN KINASE RLK-PELLE-DLSV FAMILY"/>
    <property type="match status" value="1"/>
</dbReference>
<dbReference type="EMBL" id="BKCJ010068797">
    <property type="protein sequence ID" value="GEW67654.1"/>
    <property type="molecule type" value="Genomic_DNA"/>
</dbReference>
<dbReference type="InterPro" id="IPR013103">
    <property type="entry name" value="RVT_2"/>
</dbReference>
<accession>A0A699GW13</accession>
<protein>
    <recommendedName>
        <fullName evidence="1">Reverse transcriptase Ty1/copia-type domain-containing protein</fullName>
    </recommendedName>
</protein>
<gene>
    <name evidence="2" type="ORF">Tci_239630</name>
</gene>
<feature type="domain" description="Reverse transcriptase Ty1/copia-type" evidence="1">
    <location>
        <begin position="15"/>
        <end position="113"/>
    </location>
</feature>
<name>A0A699GW13_TANCI</name>
<sequence length="250" mass="27735">MAIYDNSPPQSAPIARPSGANMIRSMWLFKHKFHTDGTLNRYKACLVANGSNLQLGIDCDETFSLIVKPATIRIVLSLVVSRKCPVHQLDVKNAILNGNLSETVYMHQPLGFVDSCEFDMTDLGAPTIIFFGISTTRHSIGLFPSQRKYVIHLLEHAQIANCKPSRTPIDTESKLGPEGVRVQDPTMYHNLAGGLQYLALTRSYLFYAGTLDFGLQLYSSNTTSLVGYTDADWADFPSTRWSTLGYCGFL</sequence>